<evidence type="ECO:0000256" key="3">
    <source>
        <dbReference type="ARBA" id="ARBA00022741"/>
    </source>
</evidence>
<dbReference type="GO" id="GO:0008017">
    <property type="term" value="F:microtubule binding"/>
    <property type="evidence" value="ECO:0007669"/>
    <property type="project" value="TreeGrafter"/>
</dbReference>
<dbReference type="InterPro" id="IPR022812">
    <property type="entry name" value="Dynamin"/>
</dbReference>
<dbReference type="Pfam" id="PF00350">
    <property type="entry name" value="Dynamin_N"/>
    <property type="match status" value="1"/>
</dbReference>
<reference evidence="9" key="1">
    <citation type="submission" date="2021-01" db="EMBL/GenBank/DDBJ databases">
        <authorList>
            <person name="Zahm M."/>
            <person name="Roques C."/>
            <person name="Cabau C."/>
            <person name="Klopp C."/>
            <person name="Donnadieu C."/>
            <person name="Jouanno E."/>
            <person name="Lampietro C."/>
            <person name="Louis A."/>
            <person name="Herpin A."/>
            <person name="Echchiki A."/>
            <person name="Berthelot C."/>
            <person name="Parey E."/>
            <person name="Roest-Crollius H."/>
            <person name="Braasch I."/>
            <person name="Postlethwait J."/>
            <person name="Bobe J."/>
            <person name="Montfort J."/>
            <person name="Bouchez O."/>
            <person name="Begum T."/>
            <person name="Mejri S."/>
            <person name="Adams A."/>
            <person name="Chen W.-J."/>
            <person name="Guiguen Y."/>
        </authorList>
    </citation>
    <scope>NUCLEOTIDE SEQUENCE</scope>
    <source>
        <tissue evidence="9">Blood</tissue>
    </source>
</reference>
<dbReference type="PANTHER" id="PTHR11566">
    <property type="entry name" value="DYNAMIN"/>
    <property type="match status" value="1"/>
</dbReference>
<dbReference type="InterPro" id="IPR019762">
    <property type="entry name" value="Dynamin_GTPase_CS"/>
</dbReference>
<feature type="region of interest" description="Disordered" evidence="6">
    <location>
        <begin position="1"/>
        <end position="21"/>
    </location>
</feature>
<dbReference type="PANTHER" id="PTHR11566:SF225">
    <property type="entry name" value="INTERFERON-INDUCED GTP-BINDING PROTEIN MX-RELATED"/>
    <property type="match status" value="1"/>
</dbReference>
<evidence type="ECO:0000256" key="6">
    <source>
        <dbReference type="SAM" id="MobiDB-lite"/>
    </source>
</evidence>
<comment type="caution">
    <text evidence="9">The sequence shown here is derived from an EMBL/GenBank/DDBJ whole genome shotgun (WGS) entry which is preliminary data.</text>
</comment>
<accession>A0A8T3DWL5</accession>
<feature type="domain" description="GED" evidence="7">
    <location>
        <begin position="553"/>
        <end position="639"/>
    </location>
</feature>
<dbReference type="Pfam" id="PF01031">
    <property type="entry name" value="Dynamin_M"/>
    <property type="match status" value="1"/>
</dbReference>
<dbReference type="InterPro" id="IPR030381">
    <property type="entry name" value="G_DYNAMIN_dom"/>
</dbReference>
<dbReference type="SMART" id="SM00302">
    <property type="entry name" value="GED"/>
    <property type="match status" value="1"/>
</dbReference>
<dbReference type="FunFam" id="1.20.120.1240:FF:000007">
    <property type="entry name" value="Interferon-induced GTP-binding protein Mx1"/>
    <property type="match status" value="1"/>
</dbReference>
<dbReference type="GO" id="GO:0031623">
    <property type="term" value="P:receptor internalization"/>
    <property type="evidence" value="ECO:0007669"/>
    <property type="project" value="TreeGrafter"/>
</dbReference>
<evidence type="ECO:0000256" key="1">
    <source>
        <dbReference type="ARBA" id="ARBA00004496"/>
    </source>
</evidence>
<dbReference type="OrthoDB" id="5061070at2759"/>
<dbReference type="GO" id="GO:0098793">
    <property type="term" value="C:presynapse"/>
    <property type="evidence" value="ECO:0007669"/>
    <property type="project" value="GOC"/>
</dbReference>
<dbReference type="InterPro" id="IPR027417">
    <property type="entry name" value="P-loop_NTPase"/>
</dbReference>
<dbReference type="Gene3D" id="1.20.120.1240">
    <property type="entry name" value="Dynamin, middle domain"/>
    <property type="match status" value="1"/>
</dbReference>
<feature type="compositionally biased region" description="Acidic residues" evidence="6">
    <location>
        <begin position="1"/>
        <end position="14"/>
    </location>
</feature>
<dbReference type="PROSITE" id="PS00410">
    <property type="entry name" value="G_DYNAMIN_1"/>
    <property type="match status" value="1"/>
</dbReference>
<dbReference type="GO" id="GO:0005886">
    <property type="term" value="C:plasma membrane"/>
    <property type="evidence" value="ECO:0007669"/>
    <property type="project" value="TreeGrafter"/>
</dbReference>
<dbReference type="AlphaFoldDB" id="A0A8T3DWL5"/>
<dbReference type="PROSITE" id="PS51718">
    <property type="entry name" value="G_DYNAMIN_2"/>
    <property type="match status" value="1"/>
</dbReference>
<keyword evidence="3 5" id="KW-0547">Nucleotide-binding</keyword>
<dbReference type="InterPro" id="IPR001401">
    <property type="entry name" value="Dynamin_GTPase"/>
</dbReference>
<organism evidence="9 10">
    <name type="scientific">Albula goreensis</name>
    <dbReference type="NCBI Taxonomy" id="1534307"/>
    <lineage>
        <taxon>Eukaryota</taxon>
        <taxon>Metazoa</taxon>
        <taxon>Chordata</taxon>
        <taxon>Craniata</taxon>
        <taxon>Vertebrata</taxon>
        <taxon>Euteleostomi</taxon>
        <taxon>Actinopterygii</taxon>
        <taxon>Neopterygii</taxon>
        <taxon>Teleostei</taxon>
        <taxon>Albuliformes</taxon>
        <taxon>Albulidae</taxon>
        <taxon>Albula</taxon>
    </lineage>
</organism>
<dbReference type="GO" id="GO:0003924">
    <property type="term" value="F:GTPase activity"/>
    <property type="evidence" value="ECO:0007669"/>
    <property type="project" value="InterPro"/>
</dbReference>
<dbReference type="PRINTS" id="PR00195">
    <property type="entry name" value="DYNAMIN"/>
</dbReference>
<evidence type="ECO:0000256" key="2">
    <source>
        <dbReference type="ARBA" id="ARBA00022490"/>
    </source>
</evidence>
<dbReference type="InterPro" id="IPR003130">
    <property type="entry name" value="GED"/>
</dbReference>
<dbReference type="GO" id="GO:0016185">
    <property type="term" value="P:synaptic vesicle budding from presynaptic endocytic zone membrane"/>
    <property type="evidence" value="ECO:0007669"/>
    <property type="project" value="TreeGrafter"/>
</dbReference>
<dbReference type="SUPFAM" id="SSF52540">
    <property type="entry name" value="P-loop containing nucleoside triphosphate hydrolases"/>
    <property type="match status" value="1"/>
</dbReference>
<dbReference type="FunFam" id="3.40.50.300:FF:000621">
    <property type="entry name" value="Interferon-induced GTP-binding protein Mx1"/>
    <property type="match status" value="1"/>
</dbReference>
<comment type="subcellular location">
    <subcellularLocation>
        <location evidence="1">Cytoplasm</location>
    </subcellularLocation>
</comment>
<dbReference type="GO" id="GO:0005525">
    <property type="term" value="F:GTP binding"/>
    <property type="evidence" value="ECO:0007669"/>
    <property type="project" value="UniProtKB-KW"/>
</dbReference>
<protein>
    <submittedName>
        <fullName evidence="9">Uncharacterized protein</fullName>
    </submittedName>
</protein>
<dbReference type="GO" id="GO:0005634">
    <property type="term" value="C:nucleus"/>
    <property type="evidence" value="ECO:0007669"/>
    <property type="project" value="TreeGrafter"/>
</dbReference>
<comment type="similarity">
    <text evidence="5">Belongs to the TRAFAC class dynamin-like GTPase superfamily. Dynamin/Fzo/YdjA family.</text>
</comment>
<dbReference type="SMART" id="SM00053">
    <property type="entry name" value="DYNc"/>
    <property type="match status" value="1"/>
</dbReference>
<keyword evidence="2" id="KW-0963">Cytoplasm</keyword>
<feature type="region of interest" description="Disordered" evidence="6">
    <location>
        <begin position="530"/>
        <end position="554"/>
    </location>
</feature>
<feature type="compositionally biased region" description="Acidic residues" evidence="6">
    <location>
        <begin position="539"/>
        <end position="550"/>
    </location>
</feature>
<dbReference type="PROSITE" id="PS51388">
    <property type="entry name" value="GED"/>
    <property type="match status" value="1"/>
</dbReference>
<evidence type="ECO:0000256" key="4">
    <source>
        <dbReference type="ARBA" id="ARBA00023134"/>
    </source>
</evidence>
<dbReference type="Proteomes" id="UP000829720">
    <property type="component" value="Unassembled WGS sequence"/>
</dbReference>
<dbReference type="InterPro" id="IPR000375">
    <property type="entry name" value="Dynamin_stalk"/>
</dbReference>
<evidence type="ECO:0000259" key="8">
    <source>
        <dbReference type="PROSITE" id="PS51718"/>
    </source>
</evidence>
<dbReference type="InterPro" id="IPR020850">
    <property type="entry name" value="GED_dom"/>
</dbReference>
<dbReference type="EMBL" id="JAERUA010000005">
    <property type="protein sequence ID" value="KAI1899078.1"/>
    <property type="molecule type" value="Genomic_DNA"/>
</dbReference>
<dbReference type="InterPro" id="IPR045063">
    <property type="entry name" value="Dynamin_N"/>
</dbReference>
<keyword evidence="10" id="KW-1185">Reference proteome</keyword>
<dbReference type="CDD" id="cd08771">
    <property type="entry name" value="DLP_1"/>
    <property type="match status" value="1"/>
</dbReference>
<sequence>MAASEGGEDFDSEDAFTSSEDSRQLKGVFHSHLDEKVRPYIDLVDSLRQIGIERDVALPAIAVIGDQSSGKSSVLEALSGVALPRGSGIVTRCPLVLKLKRLKGGVKWKAIISYKGQLISFDDPSLVESHIREAQNRLAGKDVGICDDPISLEVSSPDVSDLTLIDLPGIARVPVKGQPDDIGDQIKRLIMAFVKKIETIILVVVPCNVDIATTEALRMAQEVDPEGKRTLAVLTKPDLVDKGTERNVLDIVENKVIPLSKGYLIVKCRGQKDIDDKISLSEATRREREFFRNHEYFSSLPNKDKATTQCLANKLTHDLVNHIKSSLPIICEDVKKILWDTKKALSQFEKGPPLEPHKMKSYLINIMVEFNSKIDRLCSGEVFNKENLYCEMRDEFEKWKAHLDGTKEGFQRSMWQTVNEYERTHRGSELPGFSNYKVFQKVIQDLVEELKQPAMDTMKVIKDIILKKFTDMATECFNRYPYLRTVALNKIDNIQSNQEDKVKERIEEQFKMEQMVYTEDSIYRKYLEESPRKRKHDESDEEEEEEEDGVEERSTYPQRISAYYEIVVQRLADQVPMLIQAFMLKEAAQLLCVEMLNLTDSGEVREILHEDSDVSRKRIELQSRLERLSKAQERLSHFL</sequence>
<name>A0A8T3DWL5_9TELE</name>
<dbReference type="Pfam" id="PF02212">
    <property type="entry name" value="GED"/>
    <property type="match status" value="1"/>
</dbReference>
<evidence type="ECO:0000259" key="7">
    <source>
        <dbReference type="PROSITE" id="PS51388"/>
    </source>
</evidence>
<dbReference type="Gene3D" id="3.40.50.300">
    <property type="entry name" value="P-loop containing nucleotide triphosphate hydrolases"/>
    <property type="match status" value="1"/>
</dbReference>
<evidence type="ECO:0000313" key="10">
    <source>
        <dbReference type="Proteomes" id="UP000829720"/>
    </source>
</evidence>
<evidence type="ECO:0000256" key="5">
    <source>
        <dbReference type="RuleBase" id="RU003932"/>
    </source>
</evidence>
<feature type="domain" description="Dynamin-type G" evidence="8">
    <location>
        <begin position="55"/>
        <end position="328"/>
    </location>
</feature>
<evidence type="ECO:0000313" key="9">
    <source>
        <dbReference type="EMBL" id="KAI1899078.1"/>
    </source>
</evidence>
<keyword evidence="4 5" id="KW-0342">GTP-binding</keyword>
<dbReference type="GO" id="GO:0051607">
    <property type="term" value="P:defense response to virus"/>
    <property type="evidence" value="ECO:0007669"/>
    <property type="project" value="TreeGrafter"/>
</dbReference>
<proteinExistence type="inferred from homology"/>
<dbReference type="GO" id="GO:0005737">
    <property type="term" value="C:cytoplasm"/>
    <property type="evidence" value="ECO:0007669"/>
    <property type="project" value="UniProtKB-SubCell"/>
</dbReference>
<dbReference type="GO" id="GO:0005874">
    <property type="term" value="C:microtubule"/>
    <property type="evidence" value="ECO:0007669"/>
    <property type="project" value="TreeGrafter"/>
</dbReference>
<gene>
    <name evidence="9" type="ORF">AGOR_G00057780</name>
</gene>